<dbReference type="GO" id="GO:0015074">
    <property type="term" value="P:DNA integration"/>
    <property type="evidence" value="ECO:0007669"/>
    <property type="project" value="InterPro"/>
</dbReference>
<accession>A0A6L8TK87</accession>
<dbReference type="SUPFAM" id="SSF56349">
    <property type="entry name" value="DNA breaking-rejoining enzymes"/>
    <property type="match status" value="1"/>
</dbReference>
<keyword evidence="1" id="KW-0233">DNA recombination</keyword>
<dbReference type="Gene3D" id="1.10.443.10">
    <property type="entry name" value="Intergrase catalytic core"/>
    <property type="match status" value="1"/>
</dbReference>
<organism evidence="2 3">
    <name type="scientific">Blautia massiliensis</name>
    <name type="common">ex Durand et al. 2017</name>
    <dbReference type="NCBI Taxonomy" id="1737424"/>
    <lineage>
        <taxon>Bacteria</taxon>
        <taxon>Bacillati</taxon>
        <taxon>Bacillota</taxon>
        <taxon>Clostridia</taxon>
        <taxon>Lachnospirales</taxon>
        <taxon>Lachnospiraceae</taxon>
        <taxon>Blautia</taxon>
    </lineage>
</organism>
<sequence length="37" mass="4166">QDALGHSDISTTLNIYADVTKEMKAEEFKGLDSYFKV</sequence>
<dbReference type="EMBL" id="WWVT01000046">
    <property type="protein sequence ID" value="MZL63600.1"/>
    <property type="molecule type" value="Genomic_DNA"/>
</dbReference>
<dbReference type="AlphaFoldDB" id="A0A6L8TK87"/>
<dbReference type="Proteomes" id="UP000473323">
    <property type="component" value="Unassembled WGS sequence"/>
</dbReference>
<feature type="non-terminal residue" evidence="2">
    <location>
        <position position="1"/>
    </location>
</feature>
<dbReference type="GO" id="GO:0006310">
    <property type="term" value="P:DNA recombination"/>
    <property type="evidence" value="ECO:0007669"/>
    <property type="project" value="UniProtKB-KW"/>
</dbReference>
<protein>
    <submittedName>
        <fullName evidence="2">Site-specific integrase</fullName>
    </submittedName>
</protein>
<reference evidence="2 3" key="1">
    <citation type="journal article" date="2019" name="Nat. Med.">
        <title>A library of human gut bacterial isolates paired with longitudinal multiomics data enables mechanistic microbiome research.</title>
        <authorList>
            <person name="Poyet M."/>
            <person name="Groussin M."/>
            <person name="Gibbons S.M."/>
            <person name="Avila-Pacheco J."/>
            <person name="Jiang X."/>
            <person name="Kearney S.M."/>
            <person name="Perrotta A.R."/>
            <person name="Berdy B."/>
            <person name="Zhao S."/>
            <person name="Lieberman T.D."/>
            <person name="Swanson P.K."/>
            <person name="Smith M."/>
            <person name="Roesemann S."/>
            <person name="Alexander J.E."/>
            <person name="Rich S.A."/>
            <person name="Livny J."/>
            <person name="Vlamakis H."/>
            <person name="Clish C."/>
            <person name="Bullock K."/>
            <person name="Deik A."/>
            <person name="Scott J."/>
            <person name="Pierce K.A."/>
            <person name="Xavier R.J."/>
            <person name="Alm E.J."/>
        </authorList>
    </citation>
    <scope>NUCLEOTIDE SEQUENCE [LARGE SCALE GENOMIC DNA]</scope>
    <source>
        <strain evidence="2 3">BIOML-A4</strain>
    </source>
</reference>
<dbReference type="GO" id="GO:0003677">
    <property type="term" value="F:DNA binding"/>
    <property type="evidence" value="ECO:0007669"/>
    <property type="project" value="InterPro"/>
</dbReference>
<gene>
    <name evidence="2" type="ORF">GT694_16480</name>
</gene>
<evidence type="ECO:0000256" key="1">
    <source>
        <dbReference type="ARBA" id="ARBA00023172"/>
    </source>
</evidence>
<name>A0A6L8TK87_9FIRM</name>
<proteinExistence type="predicted"/>
<dbReference type="InterPro" id="IPR011010">
    <property type="entry name" value="DNA_brk_join_enz"/>
</dbReference>
<evidence type="ECO:0000313" key="3">
    <source>
        <dbReference type="Proteomes" id="UP000473323"/>
    </source>
</evidence>
<evidence type="ECO:0000313" key="2">
    <source>
        <dbReference type="EMBL" id="MZL63600.1"/>
    </source>
</evidence>
<comment type="caution">
    <text evidence="2">The sequence shown here is derived from an EMBL/GenBank/DDBJ whole genome shotgun (WGS) entry which is preliminary data.</text>
</comment>
<dbReference type="InterPro" id="IPR013762">
    <property type="entry name" value="Integrase-like_cat_sf"/>
</dbReference>